<gene>
    <name evidence="2" type="ORF">CfE428DRAFT_4925</name>
</gene>
<keyword evidence="3" id="KW-1185">Reference proteome</keyword>
<evidence type="ECO:0000313" key="2">
    <source>
        <dbReference type="EMBL" id="EDY17627.1"/>
    </source>
</evidence>
<accession>B4D7L0</accession>
<dbReference type="Pfam" id="PF14258">
    <property type="entry name" value="DUF4350"/>
    <property type="match status" value="1"/>
</dbReference>
<dbReference type="Proteomes" id="UP000005824">
    <property type="component" value="Unassembled WGS sequence"/>
</dbReference>
<dbReference type="EMBL" id="ABVL01000018">
    <property type="protein sequence ID" value="EDY17627.1"/>
    <property type="molecule type" value="Genomic_DNA"/>
</dbReference>
<dbReference type="InParanoid" id="B4D7L0"/>
<dbReference type="SUPFAM" id="SSF52317">
    <property type="entry name" value="Class I glutamine amidotransferase-like"/>
    <property type="match status" value="1"/>
</dbReference>
<sequence>MYPEQRKIARVLFDEFHSESWSISEERAREMEPDRAANSSYHLAASALAARDFTVSRNIARPLLADALADADVLVLPHPCDARWERTTSHGSPALSPQEIEAIHAFVRAGGGLLVISEYEHDKYGDNLNELLAPTGLHIENGTAFDRTACVHENAEWLLAEPAPGSPLNHGVGLACFYRTGWCTAEGEASIAWQTSAKAHPANAGLIATAPLGAGRVVVVTDSVLFGDERLKEFQHEQLWLNLLYWLATPKAEQHAIRQEDRSPLPDAWLKLKAVINQLRSRQNADGSVSSDEQPAAARLVSETLQSLTALAPRFPYQAEYFAQLPRDFQAWVDAGFPHPDFGKSLAVFQPQQHRQDNREHLVLFPLYTPNGSSDTRFEALFMRMPWPDWLVALERNAYHNRKFVPGHLVDYTAGYASECAVLFPETVALTGQPWNHFATIFCDREARRLQNCVRRAGKVIGLELFPRLEFWLDSLPLVEDTVALWDLIHDASHSVGELPFDPFMIRQRAPFWMYALEELRVDLRSFEEASRLAAEGFPFARYVTWAILLDRVLRFPITGSRVRNYDALGGQLLFAYLHQHDILVWRDNRLTIQWTELARGFHGLREELAHLYKSGADCSKLTFWLAGHELISRYVHPNVASQWKAGERVINDEHDLKRWLSLVQEDEFPLGNFHVNLRRKLA</sequence>
<comment type="caution">
    <text evidence="2">The sequence shown here is derived from an EMBL/GenBank/DDBJ whole genome shotgun (WGS) entry which is preliminary data.</text>
</comment>
<protein>
    <recommendedName>
        <fullName evidence="1">DUF4350 domain-containing protein</fullName>
    </recommendedName>
</protein>
<dbReference type="Pfam" id="PF19985">
    <property type="entry name" value="DUF6421"/>
    <property type="match status" value="1"/>
</dbReference>
<dbReference type="InterPro" id="IPR046306">
    <property type="entry name" value="DUF6421"/>
</dbReference>
<dbReference type="InterPro" id="IPR025646">
    <property type="entry name" value="DUF4350"/>
</dbReference>
<dbReference type="Gene3D" id="3.40.50.880">
    <property type="match status" value="1"/>
</dbReference>
<evidence type="ECO:0000313" key="3">
    <source>
        <dbReference type="Proteomes" id="UP000005824"/>
    </source>
</evidence>
<evidence type="ECO:0000259" key="1">
    <source>
        <dbReference type="Pfam" id="PF14258"/>
    </source>
</evidence>
<organism evidence="2 3">
    <name type="scientific">Chthoniobacter flavus Ellin428</name>
    <dbReference type="NCBI Taxonomy" id="497964"/>
    <lineage>
        <taxon>Bacteria</taxon>
        <taxon>Pseudomonadati</taxon>
        <taxon>Verrucomicrobiota</taxon>
        <taxon>Spartobacteria</taxon>
        <taxon>Chthoniobacterales</taxon>
        <taxon>Chthoniobacteraceae</taxon>
        <taxon>Chthoniobacter</taxon>
    </lineage>
</organism>
<feature type="domain" description="DUF4350" evidence="1">
    <location>
        <begin position="93"/>
        <end position="244"/>
    </location>
</feature>
<dbReference type="STRING" id="497964.CfE428DRAFT_4925"/>
<dbReference type="eggNOG" id="COG5426">
    <property type="taxonomic scope" value="Bacteria"/>
</dbReference>
<reference evidence="2 3" key="1">
    <citation type="journal article" date="2011" name="J. Bacteriol.">
        <title>Genome sequence of Chthoniobacter flavus Ellin428, an aerobic heterotrophic soil bacterium.</title>
        <authorList>
            <person name="Kant R."/>
            <person name="van Passel M.W."/>
            <person name="Palva A."/>
            <person name="Lucas S."/>
            <person name="Lapidus A."/>
            <person name="Glavina Del Rio T."/>
            <person name="Dalin E."/>
            <person name="Tice H."/>
            <person name="Bruce D."/>
            <person name="Goodwin L."/>
            <person name="Pitluck S."/>
            <person name="Larimer F.W."/>
            <person name="Land M.L."/>
            <person name="Hauser L."/>
            <person name="Sangwan P."/>
            <person name="de Vos W.M."/>
            <person name="Janssen P.H."/>
            <person name="Smidt H."/>
        </authorList>
    </citation>
    <scope>NUCLEOTIDE SEQUENCE [LARGE SCALE GENOMIC DNA]</scope>
    <source>
        <strain evidence="2 3">Ellin428</strain>
    </source>
</reference>
<dbReference type="AlphaFoldDB" id="B4D7L0"/>
<dbReference type="InterPro" id="IPR029062">
    <property type="entry name" value="Class_I_gatase-like"/>
</dbReference>
<name>B4D7L0_9BACT</name>
<proteinExistence type="predicted"/>
<dbReference type="RefSeq" id="WP_006982246.1">
    <property type="nucleotide sequence ID" value="NZ_ABVL01000018.1"/>
</dbReference>